<evidence type="ECO:0000313" key="2">
    <source>
        <dbReference type="EMBL" id="MQS16115.1"/>
    </source>
</evidence>
<proteinExistence type="predicted"/>
<organism evidence="2 3">
    <name type="scientific">Streptomyces kaniharaensis</name>
    <dbReference type="NCBI Taxonomy" id="212423"/>
    <lineage>
        <taxon>Bacteria</taxon>
        <taxon>Bacillati</taxon>
        <taxon>Actinomycetota</taxon>
        <taxon>Actinomycetes</taxon>
        <taxon>Kitasatosporales</taxon>
        <taxon>Streptomycetaceae</taxon>
        <taxon>Streptomyces</taxon>
    </lineage>
</organism>
<gene>
    <name evidence="2" type="ORF">F7Q99_28730</name>
</gene>
<feature type="region of interest" description="Disordered" evidence="1">
    <location>
        <begin position="32"/>
        <end position="78"/>
    </location>
</feature>
<sequence length="127" mass="15055">MRERLRLEDLGLGPQGIVLPPELLERLAAEYENARRDAEEDRRLYEEKQRRRREAAARPRPSARRDTRWTPRPPAPRLRERLCTERQLITDATDCGWEREIERHQHIADRITSLLDDLGESHDEPAD</sequence>
<dbReference type="EMBL" id="WBOF01000002">
    <property type="protein sequence ID" value="MQS16115.1"/>
    <property type="molecule type" value="Genomic_DNA"/>
</dbReference>
<dbReference type="OrthoDB" id="8421690at2"/>
<feature type="compositionally biased region" description="Basic and acidic residues" evidence="1">
    <location>
        <begin position="32"/>
        <end position="69"/>
    </location>
</feature>
<comment type="caution">
    <text evidence="2">The sequence shown here is derived from an EMBL/GenBank/DDBJ whole genome shotgun (WGS) entry which is preliminary data.</text>
</comment>
<evidence type="ECO:0000313" key="3">
    <source>
        <dbReference type="Proteomes" id="UP000450000"/>
    </source>
</evidence>
<reference evidence="2 3" key="1">
    <citation type="submission" date="2019-09" db="EMBL/GenBank/DDBJ databases">
        <title>Genome Sequences of Streptomyces kaniharaensis ATCC 21070.</title>
        <authorList>
            <person name="Zhu W."/>
            <person name="De Crecy-Lagard V."/>
            <person name="Richards N.G."/>
        </authorList>
    </citation>
    <scope>NUCLEOTIDE SEQUENCE [LARGE SCALE GENOMIC DNA]</scope>
    <source>
        <strain evidence="2 3">SF-557</strain>
    </source>
</reference>
<keyword evidence="3" id="KW-1185">Reference proteome</keyword>
<dbReference type="AlphaFoldDB" id="A0A6N7KZ64"/>
<evidence type="ECO:0000256" key="1">
    <source>
        <dbReference type="SAM" id="MobiDB-lite"/>
    </source>
</evidence>
<accession>A0A6N7KZ64</accession>
<dbReference type="Proteomes" id="UP000450000">
    <property type="component" value="Unassembled WGS sequence"/>
</dbReference>
<dbReference type="RefSeq" id="WP_153466858.1">
    <property type="nucleotide sequence ID" value="NZ_WBOF01000002.1"/>
</dbReference>
<protein>
    <submittedName>
        <fullName evidence="2">Uncharacterized protein</fullName>
    </submittedName>
</protein>
<name>A0A6N7KZ64_9ACTN</name>